<evidence type="ECO:0000256" key="5">
    <source>
        <dbReference type="ARBA" id="ARBA00022598"/>
    </source>
</evidence>
<dbReference type="GO" id="GO:0031509">
    <property type="term" value="P:subtelomeric heterochromatin formation"/>
    <property type="evidence" value="ECO:0007669"/>
    <property type="project" value="EnsemblFungi"/>
</dbReference>
<dbReference type="EC" id="6.3.4.21" evidence="3 9"/>
<dbReference type="GO" id="GO:0005829">
    <property type="term" value="C:cytosol"/>
    <property type="evidence" value="ECO:0007669"/>
    <property type="project" value="TreeGrafter"/>
</dbReference>
<dbReference type="KEGG" id="tpf:TPHA_0B02820"/>
<evidence type="ECO:0000256" key="7">
    <source>
        <dbReference type="ARBA" id="ARBA00022679"/>
    </source>
</evidence>
<dbReference type="GO" id="GO:0004516">
    <property type="term" value="F:nicotinate phosphoribosyltransferase activity"/>
    <property type="evidence" value="ECO:0007669"/>
    <property type="project" value="UniProtKB-UniRule"/>
</dbReference>
<comment type="function">
    <text evidence="9">Catalyzes the synthesis of beta-nicotinate D-ribonucleotide from nicotinate and 5-phospho-D-ribose 1-phosphate at the expense of ATP.</text>
</comment>
<dbReference type="GO" id="GO:0000183">
    <property type="term" value="P:rDNA heterochromatin formation"/>
    <property type="evidence" value="ECO:0007669"/>
    <property type="project" value="EnsemblFungi"/>
</dbReference>
<keyword evidence="4" id="KW-0597">Phosphoprotein</keyword>
<protein>
    <recommendedName>
        <fullName evidence="3 9">Nicotinate phosphoribosyltransferase</fullName>
        <ecNumber evidence="3 9">6.3.4.21</ecNumber>
    </recommendedName>
</protein>
<dbReference type="STRING" id="1071381.G8BPM3"/>
<dbReference type="GeneID" id="11534729"/>
<dbReference type="Gene3D" id="3.20.140.10">
    <property type="entry name" value="nicotinate phosphoribosyltransferase"/>
    <property type="match status" value="1"/>
</dbReference>
<dbReference type="RefSeq" id="XP_003684388.1">
    <property type="nucleotide sequence ID" value="XM_003684340.1"/>
</dbReference>
<dbReference type="SUPFAM" id="SSF51690">
    <property type="entry name" value="Nicotinate/Quinolinate PRTase C-terminal domain-like"/>
    <property type="match status" value="1"/>
</dbReference>
<dbReference type="Pfam" id="PF04095">
    <property type="entry name" value="NAPRTase"/>
    <property type="match status" value="1"/>
</dbReference>
<dbReference type="NCBIfam" id="TIGR01514">
    <property type="entry name" value="NAPRTase"/>
    <property type="match status" value="1"/>
</dbReference>
<gene>
    <name evidence="12" type="primary">TPHA0B02820</name>
    <name evidence="12" type="ordered locus">TPHA_0B02820</name>
</gene>
<keyword evidence="13" id="KW-1185">Reference proteome</keyword>
<keyword evidence="6 9" id="KW-0662">Pyridine nucleotide biosynthesis</keyword>
<evidence type="ECO:0000256" key="4">
    <source>
        <dbReference type="ARBA" id="ARBA00022553"/>
    </source>
</evidence>
<proteinExistence type="inferred from homology"/>
<dbReference type="EMBL" id="HE612857">
    <property type="protein sequence ID" value="CCE61954.1"/>
    <property type="molecule type" value="Genomic_DNA"/>
</dbReference>
<dbReference type="HOGENOM" id="CLU_030991_0_0_1"/>
<dbReference type="InterPro" id="IPR041525">
    <property type="entry name" value="N/Namide_PRibTrfase"/>
</dbReference>
<dbReference type="InterPro" id="IPR040727">
    <property type="entry name" value="NAPRTase_N"/>
</dbReference>
<comment type="catalytic activity">
    <reaction evidence="8 9">
        <text>5-phospho-alpha-D-ribose 1-diphosphate + nicotinate + ATP + H2O = nicotinate beta-D-ribonucleotide + ADP + phosphate + diphosphate</text>
        <dbReference type="Rhea" id="RHEA:36163"/>
        <dbReference type="ChEBI" id="CHEBI:15377"/>
        <dbReference type="ChEBI" id="CHEBI:30616"/>
        <dbReference type="ChEBI" id="CHEBI:32544"/>
        <dbReference type="ChEBI" id="CHEBI:33019"/>
        <dbReference type="ChEBI" id="CHEBI:43474"/>
        <dbReference type="ChEBI" id="CHEBI:57502"/>
        <dbReference type="ChEBI" id="CHEBI:58017"/>
        <dbReference type="ChEBI" id="CHEBI:456216"/>
        <dbReference type="EC" id="6.3.4.21"/>
    </reaction>
</comment>
<dbReference type="UniPathway" id="UPA00253">
    <property type="reaction ID" value="UER00457"/>
</dbReference>
<evidence type="ECO:0000256" key="1">
    <source>
        <dbReference type="ARBA" id="ARBA00004952"/>
    </source>
</evidence>
<dbReference type="eggNOG" id="KOG2511">
    <property type="taxonomic scope" value="Eukaryota"/>
</dbReference>
<accession>G8BPM3</accession>
<dbReference type="Proteomes" id="UP000005666">
    <property type="component" value="Chromosome 2"/>
</dbReference>
<dbReference type="GO" id="GO:0016740">
    <property type="term" value="F:transferase activity"/>
    <property type="evidence" value="ECO:0007669"/>
    <property type="project" value="UniProtKB-KW"/>
</dbReference>
<evidence type="ECO:0000259" key="10">
    <source>
        <dbReference type="Pfam" id="PF04095"/>
    </source>
</evidence>
<name>G8BPM3_TETPH</name>
<dbReference type="SUPFAM" id="SSF54675">
    <property type="entry name" value="Nicotinate/Quinolinate PRTase N-terminal domain-like"/>
    <property type="match status" value="1"/>
</dbReference>
<comment type="similarity">
    <text evidence="2 9">Belongs to the NAPRTase family.</text>
</comment>
<feature type="domain" description="Nicotinate/nicotinamide phosphoribosyltransferase" evidence="10">
    <location>
        <begin position="180"/>
        <end position="422"/>
    </location>
</feature>
<dbReference type="OrthoDB" id="193380at2759"/>
<comment type="PTM">
    <text evidence="9">Transiently phosphorylated on a His residue during the reaction cycle. Phosphorylation strongly increases the affinity for substrates and increases the rate of nicotinate D-ribonucleotide production. Dephosphorylation regenerates the low-affinity form of the enzyme, leading to product release.</text>
</comment>
<reference evidence="12 13" key="1">
    <citation type="journal article" date="2011" name="Proc. Natl. Acad. Sci. U.S.A.">
        <title>Evolutionary erosion of yeast sex chromosomes by mating-type switching accidents.</title>
        <authorList>
            <person name="Gordon J.L."/>
            <person name="Armisen D."/>
            <person name="Proux-Wera E."/>
            <person name="Oheigeartaigh S.S."/>
            <person name="Byrne K.P."/>
            <person name="Wolfe K.H."/>
        </authorList>
    </citation>
    <scope>NUCLEOTIDE SEQUENCE [LARGE SCALE GENOMIC DNA]</scope>
    <source>
        <strain evidence="13">ATCC 24235 / CBS 4417 / NBRC 1672 / NRRL Y-8282 / UCD 70-5</strain>
    </source>
</reference>
<evidence type="ECO:0000256" key="8">
    <source>
        <dbReference type="ARBA" id="ARBA00048668"/>
    </source>
</evidence>
<dbReference type="InterPro" id="IPR007229">
    <property type="entry name" value="Nic_PRibTrfase-Fam"/>
</dbReference>
<dbReference type="InterPro" id="IPR006406">
    <property type="entry name" value="Nic_PRibTrfase"/>
</dbReference>
<dbReference type="GO" id="GO:0000781">
    <property type="term" value="C:chromosome, telomeric region"/>
    <property type="evidence" value="ECO:0007669"/>
    <property type="project" value="GOC"/>
</dbReference>
<dbReference type="FunFam" id="3.20.140.10:FF:000009">
    <property type="entry name" value="Nicotinate phosphoribosyltransferase"/>
    <property type="match status" value="1"/>
</dbReference>
<dbReference type="GO" id="GO:0019358">
    <property type="term" value="P:nicotinate nucleotide salvage"/>
    <property type="evidence" value="ECO:0007669"/>
    <property type="project" value="EnsemblFungi"/>
</dbReference>
<dbReference type="GO" id="GO:0005634">
    <property type="term" value="C:nucleus"/>
    <property type="evidence" value="ECO:0007669"/>
    <property type="project" value="EnsemblFungi"/>
</dbReference>
<feature type="domain" description="Nicotinate phosphoribosyltransferase N-terminal" evidence="11">
    <location>
        <begin position="10"/>
        <end position="147"/>
    </location>
</feature>
<comment type="pathway">
    <text evidence="1 9">Cofactor biosynthesis; NAD(+) biosynthesis; nicotinate D-ribonucleotide from nicotinate: step 1/1.</text>
</comment>
<evidence type="ECO:0000313" key="13">
    <source>
        <dbReference type="Proteomes" id="UP000005666"/>
    </source>
</evidence>
<dbReference type="PIRSF" id="PIRSF000484">
    <property type="entry name" value="NAPRT"/>
    <property type="match status" value="1"/>
</dbReference>
<keyword evidence="5 9" id="KW-0436">Ligase</keyword>
<evidence type="ECO:0000256" key="3">
    <source>
        <dbReference type="ARBA" id="ARBA00013236"/>
    </source>
</evidence>
<evidence type="ECO:0000259" key="11">
    <source>
        <dbReference type="Pfam" id="PF17767"/>
    </source>
</evidence>
<dbReference type="GO" id="GO:0034355">
    <property type="term" value="P:NAD+ biosynthetic process via the salvage pathway"/>
    <property type="evidence" value="ECO:0007669"/>
    <property type="project" value="TreeGrafter"/>
</dbReference>
<dbReference type="PANTHER" id="PTHR11098:SF1">
    <property type="entry name" value="NICOTINATE PHOSPHORIBOSYLTRANSFERASE"/>
    <property type="match status" value="1"/>
</dbReference>
<evidence type="ECO:0000256" key="2">
    <source>
        <dbReference type="ARBA" id="ARBA00010897"/>
    </source>
</evidence>
<dbReference type="Pfam" id="PF17767">
    <property type="entry name" value="NAPRTase_N"/>
    <property type="match status" value="1"/>
</dbReference>
<organism evidence="12 13">
    <name type="scientific">Tetrapisispora phaffii (strain ATCC 24235 / CBS 4417 / NBRC 1672 / NRRL Y-8282 / UCD 70-5)</name>
    <name type="common">Yeast</name>
    <name type="synonym">Fabospora phaffii</name>
    <dbReference type="NCBI Taxonomy" id="1071381"/>
    <lineage>
        <taxon>Eukaryota</taxon>
        <taxon>Fungi</taxon>
        <taxon>Dikarya</taxon>
        <taxon>Ascomycota</taxon>
        <taxon>Saccharomycotina</taxon>
        <taxon>Saccharomycetes</taxon>
        <taxon>Saccharomycetales</taxon>
        <taxon>Saccharomycetaceae</taxon>
        <taxon>Tetrapisispora</taxon>
    </lineage>
</organism>
<evidence type="ECO:0000256" key="6">
    <source>
        <dbReference type="ARBA" id="ARBA00022642"/>
    </source>
</evidence>
<keyword evidence="7" id="KW-0808">Transferase</keyword>
<dbReference type="OMA" id="IEHCLEY"/>
<sequence>MTTPVIKSLLDTDMYKLTMHAAVFTNFPESKVVYKYTNRSSQMKFTLDGINWLKEQFHSLANLTFTAEDIQYLKTVIPYLPYNYIQYISSPEFKLKPDEQIKFTYEAASEGDINDTTGKQFYDLHIFVEGFWKETILYEIPILALVSEAYFKFTETDWSYENQVEIAYQKAKTLFQNNAKFSEFGTRRRRSYRTQELVLQGIMKAVNENAEVNSKLFLGTSNVLFAKEFNVKPIGTVAHEWIMGIASITGDYVNANKNSMKYWVETFGLDNAGLALTDTFGTEDFLKSFIPPYSDKYVGVRQDSGDPEEYTKKIAHHYHHVLKLPKDTKVICYSDSLNPEKAIHYAAIAKEHGLVPTFGIGTNFTNDFYKKTNSSIISEPLNIVLKLLELNGNHAIKISDNIGKNMGDPETIKKVKEVLGYSEKGWIGDNEAHRWSA</sequence>
<dbReference type="InterPro" id="IPR036068">
    <property type="entry name" value="Nicotinate_pribotase-like_C"/>
</dbReference>
<evidence type="ECO:0000313" key="12">
    <source>
        <dbReference type="EMBL" id="CCE61954.1"/>
    </source>
</evidence>
<evidence type="ECO:0000256" key="9">
    <source>
        <dbReference type="RuleBase" id="RU003838"/>
    </source>
</evidence>
<dbReference type="AlphaFoldDB" id="G8BPM3"/>
<dbReference type="PANTHER" id="PTHR11098">
    <property type="entry name" value="NICOTINATE PHOSPHORIBOSYLTRANSFERASE"/>
    <property type="match status" value="1"/>
</dbReference>